<evidence type="ECO:0000313" key="1">
    <source>
        <dbReference type="EMBL" id="MRG61461.1"/>
    </source>
</evidence>
<dbReference type="Proteomes" id="UP000431080">
    <property type="component" value="Unassembled WGS sequence"/>
</dbReference>
<organism evidence="1 2">
    <name type="scientific">Agromyces agglutinans</name>
    <dbReference type="NCBI Taxonomy" id="2662258"/>
    <lineage>
        <taxon>Bacteria</taxon>
        <taxon>Bacillati</taxon>
        <taxon>Actinomycetota</taxon>
        <taxon>Actinomycetes</taxon>
        <taxon>Micrococcales</taxon>
        <taxon>Microbacteriaceae</taxon>
        <taxon>Agromyces</taxon>
    </lineage>
</organism>
<dbReference type="Pfam" id="PF13830">
    <property type="entry name" value="DUF4192"/>
    <property type="match status" value="1"/>
</dbReference>
<gene>
    <name evidence="1" type="ORF">GE115_16510</name>
</gene>
<dbReference type="InterPro" id="IPR025447">
    <property type="entry name" value="DUF4192"/>
</dbReference>
<dbReference type="AlphaFoldDB" id="A0A6I2FAV4"/>
<accession>A0A6I2FAV4</accession>
<proteinExistence type="predicted"/>
<name>A0A6I2FAV4_9MICO</name>
<comment type="caution">
    <text evidence="1">The sequence shown here is derived from an EMBL/GenBank/DDBJ whole genome shotgun (WGS) entry which is preliminary data.</text>
</comment>
<keyword evidence="2" id="KW-1185">Reference proteome</keyword>
<evidence type="ECO:0000313" key="2">
    <source>
        <dbReference type="Proteomes" id="UP000431080"/>
    </source>
</evidence>
<protein>
    <submittedName>
        <fullName evidence="1">DUF4192 family protein</fullName>
    </submittedName>
</protein>
<reference evidence="1 2" key="1">
    <citation type="submission" date="2019-10" db="EMBL/GenBank/DDBJ databases">
        <authorList>
            <person name="Nie G."/>
            <person name="Ming H."/>
            <person name="Yi B."/>
        </authorList>
    </citation>
    <scope>NUCLEOTIDE SEQUENCE [LARGE SCALE GENOMIC DNA]</scope>
    <source>
        <strain evidence="1 2">CFH 90414</strain>
    </source>
</reference>
<sequence>MAPRRAGGPLAEAGGEATLRGMTTILRAESAHDFLALIPTLAGYRPRRSLVWVAFHGNRTAGVIRFDLPRRAADREPVVTAGIGMLCRLDGVDAVVPIAYTDARFAGRGGAGARALLRIAIRRAEEAGFHVRDGFVVAGDAWASVRDRTAPPDGYELALIESATSHREAGGRRGPADPSDSTDLAELITDSELPLVDRPEADEVARVVHLLSDAGAGGGRARAREREALLERLGGLADPVECIELALAGEEARAPLDAVALGWLAHLAGRPAYRDAMMLQIAFGRMLGEVALDEAVVDLPEEELDDGPAAPLDDGQDASHREVAELLGDLLLGLSTHRPDVDRVRCGFALFRRVAAAAPAEHRAGALCVAAWLAWSLGRGSVAGALLDRALEATPGHPMAALLTTYLGTGALPEWAFAAVARPGGGGDGAAPLSGRRGARSRGR</sequence>
<dbReference type="EMBL" id="WJIF01000013">
    <property type="protein sequence ID" value="MRG61461.1"/>
    <property type="molecule type" value="Genomic_DNA"/>
</dbReference>